<reference evidence="3" key="1">
    <citation type="submission" date="2019-02" db="EMBL/GenBank/DDBJ databases">
        <title>FDA dAtabase for Regulatory Grade micrObial Sequences (FDA-ARGOS): Supporting development and validation of Infectious Disease Dx tests.</title>
        <authorList>
            <person name="Duncan R."/>
            <person name="Fisher C."/>
            <person name="Tallon L."/>
            <person name="Sadzewicz L."/>
            <person name="Sengamalay N."/>
            <person name="Ott S."/>
            <person name="Godinez A."/>
            <person name="Nagaraj S."/>
            <person name="Vavikolanu K."/>
            <person name="Nadendla S."/>
            <person name="Aluvathingal J."/>
            <person name="Sichtig H."/>
        </authorList>
    </citation>
    <scope>NUCLEOTIDE SEQUENCE [LARGE SCALE GENOMIC DNA]</scope>
    <source>
        <strain evidence="3">FDAARGOS_361</strain>
    </source>
</reference>
<gene>
    <name evidence="2" type="ORF">CGC21_32610</name>
</gene>
<proteinExistence type="predicted"/>
<dbReference type="Proteomes" id="UP000318447">
    <property type="component" value="Unassembled WGS sequence"/>
</dbReference>
<protein>
    <submittedName>
        <fullName evidence="2">Uncharacterized protein</fullName>
    </submittedName>
</protein>
<feature type="region of interest" description="Disordered" evidence="1">
    <location>
        <begin position="181"/>
        <end position="220"/>
    </location>
</feature>
<dbReference type="VEuPathDB" id="TriTrypDB:LDHU3_26.3480"/>
<sequence>MPARSGPSSNTFDHSALPSSQGAPGPYEFTSTAGRHVAGNLQGFRFVDEGHTVKQSKPLRRAMTEETCTTDSEAKTLQRLAERYYEAYRRDRGNDSTPTVASSLMRMMAVMGELSTMAFTSSSSMSPFEKDEVSLLIGKLSISVAMIAEAFHLNVGRSILQYLEEELRAAPLSQRGAINNGCGTTAAESDGTSAGAPPLDAQASVSEAPAPPPPPLPVTESKRSVVLGATSNDDFFGHVDELAKLPREHFEKAGLKWVVPLPNGTLEEVIPNGRWITVRYEDFPHYLAHIARYRNARASQPQPSPPSSHSTGVVGRQGYKDPTAEYPPNRAPVVSVAASSVPSILAQAPGYDPDRESTLYSPGHFAGDLFSPMARASDVQTMSVVPPAAMVTEMGGGAAGFERRSRPAVQHIGRPYDVSSFHDKVNLLRRGAVPSAAIAQLGLTFSVPDGQRVVELVNDGMQVDVTAANVSEFLRLLDSYPTAQAPSGRVHRTNSVRKIDVGRIISDVPATFSPSHFSHGLFAPYQEPTSSVYVDYDKSERMLPLYLKEHHVSPADTRGLYVSAARSADYPTLERIVQEVKVNPSALTKYGVTFSVPSSLEPYSTPEERRSGLHALFPSSALQPVQPEDRLHFLSLARQYYPNIL</sequence>
<evidence type="ECO:0000313" key="3">
    <source>
        <dbReference type="Proteomes" id="UP000318447"/>
    </source>
</evidence>
<dbReference type="EMBL" id="RHLC01000017">
    <property type="protein sequence ID" value="TPP41291.1"/>
    <property type="molecule type" value="Genomic_DNA"/>
</dbReference>
<feature type="region of interest" description="Disordered" evidence="1">
    <location>
        <begin position="297"/>
        <end position="330"/>
    </location>
</feature>
<dbReference type="VEuPathDB" id="TriTrypDB:LdCL_260032800"/>
<evidence type="ECO:0000313" key="2">
    <source>
        <dbReference type="EMBL" id="TPP41291.1"/>
    </source>
</evidence>
<comment type="caution">
    <text evidence="2">The sequence shown here is derived from an EMBL/GenBank/DDBJ whole genome shotgun (WGS) entry which is preliminary data.</text>
</comment>
<feature type="region of interest" description="Disordered" evidence="1">
    <location>
        <begin position="1"/>
        <end position="32"/>
    </location>
</feature>
<organism evidence="2 3">
    <name type="scientific">Leishmania donovani</name>
    <dbReference type="NCBI Taxonomy" id="5661"/>
    <lineage>
        <taxon>Eukaryota</taxon>
        <taxon>Discoba</taxon>
        <taxon>Euglenozoa</taxon>
        <taxon>Kinetoplastea</taxon>
        <taxon>Metakinetoplastina</taxon>
        <taxon>Trypanosomatida</taxon>
        <taxon>Trypanosomatidae</taxon>
        <taxon>Leishmaniinae</taxon>
        <taxon>Leishmania</taxon>
    </lineage>
</organism>
<dbReference type="AlphaFoldDB" id="A0A504WX82"/>
<accession>A0A504WX82</accession>
<evidence type="ECO:0000256" key="1">
    <source>
        <dbReference type="SAM" id="MobiDB-lite"/>
    </source>
</evidence>
<dbReference type="VEuPathDB" id="TriTrypDB:LDHU3_26.3490"/>
<dbReference type="VEuPathDB" id="TriTrypDB:LdCL_260032700"/>
<feature type="compositionally biased region" description="Polar residues" evidence="1">
    <location>
        <begin position="181"/>
        <end position="192"/>
    </location>
</feature>
<name>A0A504WX82_LEIDO</name>
<dbReference type="VEuPathDB" id="TriTrypDB:LdBPK_262680.1"/>
<feature type="compositionally biased region" description="Polar residues" evidence="1">
    <location>
        <begin position="1"/>
        <end position="22"/>
    </location>
</feature>